<gene>
    <name evidence="2" type="ORF">D915_010307</name>
</gene>
<keyword evidence="1" id="KW-0472">Membrane</keyword>
<evidence type="ECO:0000256" key="1">
    <source>
        <dbReference type="SAM" id="Phobius"/>
    </source>
</evidence>
<name>A0A4E0QYC8_FASHE</name>
<sequence>MQVTSRFFRAMYSFCIRGDKKITKSLNFLLFYDLVYEMKFSIPECGTVSEALYKIIQLLNNVPVCEVVDQMVSFMDWNRSYTYIGCSEQSQFARSGLIYMHFFVERIDTNVDASCLNSSAKTFNQLIKKRMKIHGTIDSEAFEIKIFRQFFEYSRSEWLESKHLPKESHISRKHQTRLGLEHCLKREQRELMNDSRVYTYWWSGFDGNMICGHLWTHGSAHQTSTQQMRSFFLRCINTTNLTIVQNLEKRETLEIECPSNDSRKQNLTIFHAEIRFYMLNFILILVDLPKITSLKHHSLFNLEVKCNTTYIMFTSMDQFHLPTMDLLIILGQEVTIPCRGEYENTTTIPIYSTGVTQPSASISEITTLVSCGTIWIRTFGIIAILPSSSLFINVFFL</sequence>
<evidence type="ECO:0000313" key="2">
    <source>
        <dbReference type="EMBL" id="THD18271.1"/>
    </source>
</evidence>
<keyword evidence="1" id="KW-0812">Transmembrane</keyword>
<keyword evidence="1" id="KW-1133">Transmembrane helix</keyword>
<keyword evidence="3" id="KW-1185">Reference proteome</keyword>
<accession>A0A4E0QYC8</accession>
<dbReference type="Proteomes" id="UP000230066">
    <property type="component" value="Unassembled WGS sequence"/>
</dbReference>
<proteinExistence type="predicted"/>
<organism evidence="2 3">
    <name type="scientific">Fasciola hepatica</name>
    <name type="common">Liver fluke</name>
    <dbReference type="NCBI Taxonomy" id="6192"/>
    <lineage>
        <taxon>Eukaryota</taxon>
        <taxon>Metazoa</taxon>
        <taxon>Spiralia</taxon>
        <taxon>Lophotrochozoa</taxon>
        <taxon>Platyhelminthes</taxon>
        <taxon>Trematoda</taxon>
        <taxon>Digenea</taxon>
        <taxon>Plagiorchiida</taxon>
        <taxon>Echinostomata</taxon>
        <taxon>Echinostomatoidea</taxon>
        <taxon>Fasciolidae</taxon>
        <taxon>Fasciola</taxon>
    </lineage>
</organism>
<feature type="transmembrane region" description="Helical" evidence="1">
    <location>
        <begin position="374"/>
        <end position="396"/>
    </location>
</feature>
<protein>
    <submittedName>
        <fullName evidence="2">Uncharacterized protein</fullName>
    </submittedName>
</protein>
<evidence type="ECO:0000313" key="3">
    <source>
        <dbReference type="Proteomes" id="UP000230066"/>
    </source>
</evidence>
<comment type="caution">
    <text evidence="2">The sequence shown here is derived from an EMBL/GenBank/DDBJ whole genome shotgun (WGS) entry which is preliminary data.</text>
</comment>
<dbReference type="AlphaFoldDB" id="A0A4E0QYC8"/>
<reference evidence="2" key="1">
    <citation type="submission" date="2019-03" db="EMBL/GenBank/DDBJ databases">
        <title>Improved annotation for the trematode Fasciola hepatica.</title>
        <authorList>
            <person name="Choi Y.-J."/>
            <person name="Martin J."/>
            <person name="Mitreva M."/>
        </authorList>
    </citation>
    <scope>NUCLEOTIDE SEQUENCE [LARGE SCALE GENOMIC DNA]</scope>
</reference>
<dbReference type="EMBL" id="JXXN02015200">
    <property type="protein sequence ID" value="THD18271.1"/>
    <property type="molecule type" value="Genomic_DNA"/>
</dbReference>